<evidence type="ECO:0000256" key="1">
    <source>
        <dbReference type="ARBA" id="ARBA00022801"/>
    </source>
</evidence>
<evidence type="ECO:0000313" key="8">
    <source>
        <dbReference type="Proteomes" id="UP000003022"/>
    </source>
</evidence>
<dbReference type="InterPro" id="IPR006311">
    <property type="entry name" value="TAT_signal"/>
</dbReference>
<evidence type="ECO:0000259" key="5">
    <source>
        <dbReference type="Pfam" id="PF12971"/>
    </source>
</evidence>
<feature type="domain" description="Alpha-N-acetylglucosaminidase C-terminal" evidence="6">
    <location>
        <begin position="482"/>
        <end position="747"/>
    </location>
</feature>
<accession>F3NPT4</accession>
<dbReference type="Gene3D" id="3.30.379.10">
    <property type="entry name" value="Chitobiase/beta-hexosaminidase domain 2-like"/>
    <property type="match status" value="1"/>
</dbReference>
<protein>
    <submittedName>
        <fullName evidence="7">Alpha-N-acetylglucosaminidase</fullName>
    </submittedName>
</protein>
<dbReference type="InterPro" id="IPR029018">
    <property type="entry name" value="Hex-like_dom2"/>
</dbReference>
<dbReference type="GO" id="GO:0005975">
    <property type="term" value="P:carbohydrate metabolic process"/>
    <property type="evidence" value="ECO:0007669"/>
    <property type="project" value="UniProtKB-ARBA"/>
</dbReference>
<dbReference type="EMBL" id="AEYX01000043">
    <property type="protein sequence ID" value="EGG44604.1"/>
    <property type="molecule type" value="Genomic_DNA"/>
</dbReference>
<feature type="signal peptide" evidence="3">
    <location>
        <begin position="1"/>
        <end position="19"/>
    </location>
</feature>
<dbReference type="STRING" id="996637.SGM_5419"/>
<organism evidence="7 8">
    <name type="scientific">Streptomyces griseoaurantiacus M045</name>
    <dbReference type="NCBI Taxonomy" id="996637"/>
    <lineage>
        <taxon>Bacteria</taxon>
        <taxon>Bacillati</taxon>
        <taxon>Actinomycetota</taxon>
        <taxon>Actinomycetes</taxon>
        <taxon>Kitasatosporales</taxon>
        <taxon>Streptomycetaceae</taxon>
        <taxon>Streptomyces</taxon>
        <taxon>Streptomyces aurantiacus group</taxon>
    </lineage>
</organism>
<feature type="domain" description="Alpha-N-acetylglucosaminidase tim-barrel" evidence="4">
    <location>
        <begin position="138"/>
        <end position="473"/>
    </location>
</feature>
<dbReference type="PROSITE" id="PS51318">
    <property type="entry name" value="TAT"/>
    <property type="match status" value="1"/>
</dbReference>
<dbReference type="InterPro" id="IPR024733">
    <property type="entry name" value="NAGLU_tim-barrel"/>
</dbReference>
<name>F3NPT4_9ACTN</name>
<dbReference type="Gene3D" id="1.20.120.670">
    <property type="entry name" value="N-acetyl-b-d-glucoasminidase"/>
    <property type="match status" value="1"/>
</dbReference>
<keyword evidence="1" id="KW-0378">Hydrolase</keyword>
<dbReference type="GO" id="GO:0016787">
    <property type="term" value="F:hydrolase activity"/>
    <property type="evidence" value="ECO:0007669"/>
    <property type="project" value="UniProtKB-KW"/>
</dbReference>
<dbReference type="AlphaFoldDB" id="F3NPT4"/>
<dbReference type="InterPro" id="IPR024732">
    <property type="entry name" value="NAGLU_C"/>
</dbReference>
<dbReference type="Gene3D" id="3.20.20.80">
    <property type="entry name" value="Glycosidases"/>
    <property type="match status" value="1"/>
</dbReference>
<gene>
    <name evidence="7" type="ORF">SGM_5419</name>
</gene>
<reference evidence="7 8" key="1">
    <citation type="journal article" date="2011" name="J. Bacteriol.">
        <title>Draft genome sequence of the marine bacterium Streptomyces griseoaurantiacus M045, which produces novel manumycin-type antibiotics with a pABA core component.</title>
        <authorList>
            <person name="Li F."/>
            <person name="Jiang P."/>
            <person name="Zheng H."/>
            <person name="Wang S."/>
            <person name="Zhao G."/>
            <person name="Qin S."/>
            <person name="Liu Z."/>
        </authorList>
    </citation>
    <scope>NUCLEOTIDE SEQUENCE [LARGE SCALE GENOMIC DNA]</scope>
    <source>
        <strain evidence="7 8">M045</strain>
    </source>
</reference>
<evidence type="ECO:0000256" key="2">
    <source>
        <dbReference type="SAM" id="MobiDB-lite"/>
    </source>
</evidence>
<dbReference type="Pfam" id="PF12971">
    <property type="entry name" value="NAGLU_N"/>
    <property type="match status" value="1"/>
</dbReference>
<dbReference type="InterPro" id="IPR024240">
    <property type="entry name" value="NAGLU_N"/>
</dbReference>
<dbReference type="Proteomes" id="UP000003022">
    <property type="component" value="Unassembled WGS sequence"/>
</dbReference>
<keyword evidence="8" id="KW-1185">Reference proteome</keyword>
<dbReference type="RefSeq" id="WP_006143278.1">
    <property type="nucleotide sequence ID" value="NZ_AEYX01000043.1"/>
</dbReference>
<evidence type="ECO:0000256" key="3">
    <source>
        <dbReference type="SAM" id="SignalP"/>
    </source>
</evidence>
<keyword evidence="3" id="KW-0732">Signal</keyword>
<feature type="chain" id="PRO_5039484552" evidence="3">
    <location>
        <begin position="20"/>
        <end position="798"/>
    </location>
</feature>
<dbReference type="Pfam" id="PF12972">
    <property type="entry name" value="NAGLU_C"/>
    <property type="match status" value="1"/>
</dbReference>
<evidence type="ECO:0000313" key="7">
    <source>
        <dbReference type="EMBL" id="EGG44604.1"/>
    </source>
</evidence>
<dbReference type="Pfam" id="PF05089">
    <property type="entry name" value="NAGLU"/>
    <property type="match status" value="1"/>
</dbReference>
<dbReference type="PANTHER" id="PTHR12872">
    <property type="entry name" value="ALPHA-N-ACETYLGLUCOSAMINIDASE"/>
    <property type="match status" value="1"/>
</dbReference>
<feature type="region of interest" description="Disordered" evidence="2">
    <location>
        <begin position="750"/>
        <end position="798"/>
    </location>
</feature>
<feature type="domain" description="Alpha-N-acetylglucosaminidase N-terminal" evidence="5">
    <location>
        <begin position="45"/>
        <end position="121"/>
    </location>
</feature>
<dbReference type="InterPro" id="IPR007781">
    <property type="entry name" value="NAGLU"/>
</dbReference>
<dbReference type="PANTHER" id="PTHR12872:SF1">
    <property type="entry name" value="ALPHA-N-ACETYLGLUCOSAMINIDASE"/>
    <property type="match status" value="1"/>
</dbReference>
<comment type="caution">
    <text evidence="7">The sequence shown here is derived from an EMBL/GenBank/DDBJ whole genome shotgun (WGS) entry which is preliminary data.</text>
</comment>
<evidence type="ECO:0000259" key="6">
    <source>
        <dbReference type="Pfam" id="PF12972"/>
    </source>
</evidence>
<dbReference type="eggNOG" id="COG3669">
    <property type="taxonomic scope" value="Bacteria"/>
</dbReference>
<evidence type="ECO:0000259" key="4">
    <source>
        <dbReference type="Pfam" id="PF05089"/>
    </source>
</evidence>
<sequence>MPLARRSLLSALAAGSAGAAVAGAATLSEGGPALGAGGGDTGARAAAAATRRLLPRHWHQFSFRTEGGRDTFTVSGEAGRLRITGGTPGTQLTGLNWYLRHVADADVNWAGEQLDLPRILPGMPGGTAVTRRAGVPHRFALNDTNEGYTGPYHDWSYWERELDVLALHGYNQVLVTVGADALYHRVFQEFGYGEEELRAWLPGPAHQPWWLLQNMASFPTSAALREPVSTQLLDARAVLGRRLADRLRELGMVPVLPGYFGTVPPGFAARNRGARTVPQGTWMGFDRPDWLDPRTDLFARVAAAFYRVQGELFGASTHYKMDLLHEGGTAGDVPVGEAAKGVERALRRARPDAVWVLLGWRHNPPRAILDAVASGGPDGAAGRERLLVVDGLSDRFPTVTDREADWGGVPYAFGSIWNFGGHTTLGANTPDWARLYEAWRTKEGSALRGIALLPEAADNNPAAFALFSELPWHEGELDLKAWFARWARSRYGAYDAHAEAAWDVLRRTAYGTTRADSWSEGADGLFGARPSLTARRAASWSPKELRYDAHEFERALDELLKVRPGLRESSAYRRDLLDVARQCLSNRSRALLPRIARACAARDVKAFDAASGDWLSLMDLLERLVGTDARHLLGRWTAQARAWGADEAERDRLQYDALSLLTVWGTRQGAEAGLRDYANREWAGLVGGLYRLRWSTYFTELRAALTEGRAPAAVDWYALEERWTRAPGRLATRPAGDVHRIAREVRERLRATARPARRHGARPGTAAPDPTGTAPRSDRDGAADGVPPVAYAPYATLK</sequence>
<proteinExistence type="predicted"/>